<dbReference type="AlphaFoldDB" id="A0A364VCE3"/>
<feature type="transmembrane region" description="Helical" evidence="8">
    <location>
        <begin position="87"/>
        <end position="107"/>
    </location>
</feature>
<dbReference type="PROSITE" id="PS50850">
    <property type="entry name" value="MFS"/>
    <property type="match status" value="1"/>
</dbReference>
<feature type="transmembrane region" description="Helical" evidence="8">
    <location>
        <begin position="352"/>
        <end position="371"/>
    </location>
</feature>
<dbReference type="InterPro" id="IPR036259">
    <property type="entry name" value="MFS_trans_sf"/>
</dbReference>
<proteinExistence type="inferred from homology"/>
<organism evidence="10 11">
    <name type="scientific">Corynebacterium heidelbergense</name>
    <dbReference type="NCBI Taxonomy" id="2055947"/>
    <lineage>
        <taxon>Bacteria</taxon>
        <taxon>Bacillati</taxon>
        <taxon>Actinomycetota</taxon>
        <taxon>Actinomycetes</taxon>
        <taxon>Mycobacteriales</taxon>
        <taxon>Corynebacteriaceae</taxon>
        <taxon>Corynebacterium</taxon>
    </lineage>
</organism>
<dbReference type="GO" id="GO:0005886">
    <property type="term" value="C:plasma membrane"/>
    <property type="evidence" value="ECO:0007669"/>
    <property type="project" value="UniProtKB-SubCell"/>
</dbReference>
<evidence type="ECO:0000256" key="3">
    <source>
        <dbReference type="ARBA" id="ARBA00022448"/>
    </source>
</evidence>
<dbReference type="Pfam" id="PF07690">
    <property type="entry name" value="MFS_1"/>
    <property type="match status" value="1"/>
</dbReference>
<evidence type="ECO:0000256" key="2">
    <source>
        <dbReference type="ARBA" id="ARBA00008335"/>
    </source>
</evidence>
<evidence type="ECO:0000313" key="10">
    <source>
        <dbReference type="EMBL" id="RAV34332.1"/>
    </source>
</evidence>
<dbReference type="SUPFAM" id="SSF103473">
    <property type="entry name" value="MFS general substrate transporter"/>
    <property type="match status" value="1"/>
</dbReference>
<dbReference type="PANTHER" id="PTHR43271:SF1">
    <property type="entry name" value="INNER MEMBRANE TRANSPORT PROTEIN YNFM"/>
    <property type="match status" value="1"/>
</dbReference>
<reference evidence="10 11" key="1">
    <citation type="journal article" date="2018" name="Syst. Appl. Microbiol.">
        <title>Corynebacterium heidelbergense sp. nov., isolated from the preen glands of Egyptian geese (Alopochen aegyptiacus).</title>
        <authorList>
            <person name="Braun M.S."/>
            <person name="Wang E."/>
            <person name="Zimmermann S."/>
            <person name="Wink M."/>
        </authorList>
    </citation>
    <scope>NUCLEOTIDE SEQUENCE [LARGE SCALE GENOMIC DNA]</scope>
    <source>
        <strain evidence="10 11">DSM 104638</strain>
    </source>
</reference>
<protein>
    <submittedName>
        <fullName evidence="10">MFS transporter</fullName>
    </submittedName>
</protein>
<dbReference type="GO" id="GO:0022857">
    <property type="term" value="F:transmembrane transporter activity"/>
    <property type="evidence" value="ECO:0007669"/>
    <property type="project" value="InterPro"/>
</dbReference>
<feature type="transmembrane region" description="Helical" evidence="8">
    <location>
        <begin position="316"/>
        <end position="340"/>
    </location>
</feature>
<dbReference type="CDD" id="cd17324">
    <property type="entry name" value="MFS_NepI_like"/>
    <property type="match status" value="1"/>
</dbReference>
<evidence type="ECO:0000256" key="6">
    <source>
        <dbReference type="ARBA" id="ARBA00022989"/>
    </source>
</evidence>
<keyword evidence="4" id="KW-1003">Cell membrane</keyword>
<comment type="subcellular location">
    <subcellularLocation>
        <location evidence="1">Cell membrane</location>
        <topology evidence="1">Multi-pass membrane protein</topology>
    </subcellularLocation>
</comment>
<feature type="transmembrane region" description="Helical" evidence="8">
    <location>
        <begin position="20"/>
        <end position="39"/>
    </location>
</feature>
<evidence type="ECO:0000313" key="11">
    <source>
        <dbReference type="Proteomes" id="UP000251047"/>
    </source>
</evidence>
<evidence type="ECO:0000256" key="5">
    <source>
        <dbReference type="ARBA" id="ARBA00022692"/>
    </source>
</evidence>
<dbReference type="OrthoDB" id="63984at2"/>
<evidence type="ECO:0000256" key="8">
    <source>
        <dbReference type="SAM" id="Phobius"/>
    </source>
</evidence>
<dbReference type="EMBL" id="PHQP01000019">
    <property type="protein sequence ID" value="RAV34332.1"/>
    <property type="molecule type" value="Genomic_DNA"/>
</dbReference>
<feature type="transmembrane region" description="Helical" evidence="8">
    <location>
        <begin position="291"/>
        <end position="310"/>
    </location>
</feature>
<dbReference type="Gene3D" id="1.20.1250.20">
    <property type="entry name" value="MFS general substrate transporter like domains"/>
    <property type="match status" value="2"/>
</dbReference>
<feature type="transmembrane region" description="Helical" evidence="8">
    <location>
        <begin position="59"/>
        <end position="80"/>
    </location>
</feature>
<dbReference type="RefSeq" id="WP_112769187.1">
    <property type="nucleotide sequence ID" value="NZ_CP063191.1"/>
</dbReference>
<evidence type="ECO:0000259" key="9">
    <source>
        <dbReference type="PROSITE" id="PS50850"/>
    </source>
</evidence>
<keyword evidence="3" id="KW-0813">Transport</keyword>
<feature type="transmembrane region" description="Helical" evidence="8">
    <location>
        <begin position="225"/>
        <end position="247"/>
    </location>
</feature>
<feature type="transmembrane region" description="Helical" evidence="8">
    <location>
        <begin position="175"/>
        <end position="197"/>
    </location>
</feature>
<dbReference type="Proteomes" id="UP000251047">
    <property type="component" value="Unassembled WGS sequence"/>
</dbReference>
<comment type="caution">
    <text evidence="10">The sequence shown here is derived from an EMBL/GenBank/DDBJ whole genome shotgun (WGS) entry which is preliminary data.</text>
</comment>
<sequence length="414" mass="43235">MPVSAQKHNPKGLASGKSGYARALIAALCAGLASFNAMYVTQAVLPSLSQDFGVSPTIAALSVSATTGGLALAVIPVGIISERFGRYRVLQISVLVATLLSFLVAVAPGMGSIIAIRAVQGLAVAGVPAVMMTYLAEEIHSKHLPRVMGFYIAGTTIGGLLGRIIPGVFLEFASWRVAVAASALFSVATAALTAWVLPRSANFRPKKITILHELAAFQGHFANPILLRLFLIPFLIMGTFVSLYNYLGYRLSSEFGLAPSLAAFAFLLYLSGTWSSARAGVMVQKWGRGKVLALSTLLSVVGLVALLPPFLVTTLIAALLFTASFFAAHSVASGWVGAAATKDRAEASSTYILSYYLGSCFLGGLSGEFFQLGWGTFVAWLAGLTAVAFVFATGVWRRASAAARKTAPAGNAGA</sequence>
<keyword evidence="7 8" id="KW-0472">Membrane</keyword>
<keyword evidence="5 8" id="KW-0812">Transmembrane</keyword>
<evidence type="ECO:0000256" key="7">
    <source>
        <dbReference type="ARBA" id="ARBA00023136"/>
    </source>
</evidence>
<keyword evidence="6 8" id="KW-1133">Transmembrane helix</keyword>
<feature type="transmembrane region" description="Helical" evidence="8">
    <location>
        <begin position="253"/>
        <end position="270"/>
    </location>
</feature>
<dbReference type="PANTHER" id="PTHR43271">
    <property type="entry name" value="BLL2771 PROTEIN"/>
    <property type="match status" value="1"/>
</dbReference>
<dbReference type="InterPro" id="IPR020846">
    <property type="entry name" value="MFS_dom"/>
</dbReference>
<gene>
    <name evidence="10" type="ORF">CWC39_03810</name>
</gene>
<comment type="similarity">
    <text evidence="2">Belongs to the major facilitator superfamily.</text>
</comment>
<name>A0A364VCE3_9CORY</name>
<feature type="transmembrane region" description="Helical" evidence="8">
    <location>
        <begin position="148"/>
        <end position="169"/>
    </location>
</feature>
<evidence type="ECO:0000256" key="1">
    <source>
        <dbReference type="ARBA" id="ARBA00004651"/>
    </source>
</evidence>
<evidence type="ECO:0000256" key="4">
    <source>
        <dbReference type="ARBA" id="ARBA00022475"/>
    </source>
</evidence>
<dbReference type="InterPro" id="IPR011701">
    <property type="entry name" value="MFS"/>
</dbReference>
<feature type="domain" description="Major facilitator superfamily (MFS) profile" evidence="9">
    <location>
        <begin position="22"/>
        <end position="400"/>
    </location>
</feature>
<feature type="transmembrane region" description="Helical" evidence="8">
    <location>
        <begin position="377"/>
        <end position="396"/>
    </location>
</feature>
<accession>A0A364VCE3</accession>
<feature type="transmembrane region" description="Helical" evidence="8">
    <location>
        <begin position="113"/>
        <end position="136"/>
    </location>
</feature>